<dbReference type="RefSeq" id="XP_009012601.1">
    <property type="nucleotide sequence ID" value="XM_009014353.1"/>
</dbReference>
<dbReference type="InterPro" id="IPR050349">
    <property type="entry name" value="WD_LIS1/nudF_dynein_reg"/>
</dbReference>
<dbReference type="InterPro" id="IPR020472">
    <property type="entry name" value="WD40_PAC1"/>
</dbReference>
<dbReference type="InterPro" id="IPR015943">
    <property type="entry name" value="WD40/YVTN_repeat-like_dom_sf"/>
</dbReference>
<sequence>MSNEEVRVDCVQLTTNGRYVVTGSIQGPPQVWDMKSGELIRVMQGDDLNSTDLHLANGDSYLVGQVADQSQAPYTRTNTYTPVPHATSYRKLQIWDFNSGKPLEMKSNEFCTASCMMNDGERMIIGRTEKLGQGTTVVIWDILANEPIRHIFWPGFVGSFDDPLTYINLSKDNRYIIAGAQNSSDGTANYVMFDLTTTDFDRMPPNVISINANVETTTILENQEAVTGTRSGDLVIWSLKTGKALRQLAASSATNLAESAHQGEVTCVCLSKDGQYLVSSSTDGSLKIWNMEQEKLQRTLIGHRDEVWCCTISNDNELVVSGSRDQTIRLWRVEDGGLMASIQTGIDIFRVMLSNNKKTVVALADKFGARKLVMLQVVRTKIKSSGGGSRATSPMSTLAASDVNYRF</sequence>
<dbReference type="AlphaFoldDB" id="T1EEV9"/>
<dbReference type="OrthoDB" id="6275838at2759"/>
<gene>
    <name evidence="5" type="primary">20195111</name>
    <name evidence="4" type="ORF">HELRODRAFT_109714</name>
</gene>
<dbReference type="InterPro" id="IPR011047">
    <property type="entry name" value="Quinoprotein_ADH-like_sf"/>
</dbReference>
<keyword evidence="1 3" id="KW-0853">WD repeat</keyword>
<dbReference type="InParanoid" id="T1EEV9"/>
<evidence type="ECO:0000256" key="3">
    <source>
        <dbReference type="PROSITE-ProRule" id="PRU00221"/>
    </source>
</evidence>
<organism evidence="5 6">
    <name type="scientific">Helobdella robusta</name>
    <name type="common">Californian leech</name>
    <dbReference type="NCBI Taxonomy" id="6412"/>
    <lineage>
        <taxon>Eukaryota</taxon>
        <taxon>Metazoa</taxon>
        <taxon>Spiralia</taxon>
        <taxon>Lophotrochozoa</taxon>
        <taxon>Annelida</taxon>
        <taxon>Clitellata</taxon>
        <taxon>Hirudinea</taxon>
        <taxon>Rhynchobdellida</taxon>
        <taxon>Glossiphoniidae</taxon>
        <taxon>Helobdella</taxon>
    </lineage>
</organism>
<dbReference type="OMA" id="TERHINT"/>
<feature type="repeat" description="WD" evidence="3">
    <location>
        <begin position="300"/>
        <end position="341"/>
    </location>
</feature>
<dbReference type="eggNOG" id="KOG4155">
    <property type="taxonomic scope" value="Eukaryota"/>
</dbReference>
<dbReference type="Proteomes" id="UP000015101">
    <property type="component" value="Unassembled WGS sequence"/>
</dbReference>
<dbReference type="PRINTS" id="PR00320">
    <property type="entry name" value="GPROTEINBRPT"/>
</dbReference>
<keyword evidence="2" id="KW-0677">Repeat</keyword>
<accession>T1EEV9</accession>
<dbReference type="HOGENOM" id="CLU_056450_0_0_1"/>
<feature type="repeat" description="WD" evidence="3">
    <location>
        <begin position="1"/>
        <end position="42"/>
    </location>
</feature>
<keyword evidence="6" id="KW-1185">Reference proteome</keyword>
<dbReference type="GeneID" id="20195111"/>
<dbReference type="CTD" id="20195111"/>
<evidence type="ECO:0000256" key="1">
    <source>
        <dbReference type="ARBA" id="ARBA00022574"/>
    </source>
</evidence>
<evidence type="ECO:0000313" key="5">
    <source>
        <dbReference type="EnsemblMetazoa" id="HelroP109714"/>
    </source>
</evidence>
<dbReference type="PANTHER" id="PTHR44129">
    <property type="entry name" value="WD REPEAT-CONTAINING PROTEIN POP1"/>
    <property type="match status" value="1"/>
</dbReference>
<dbReference type="InterPro" id="IPR019775">
    <property type="entry name" value="WD40_repeat_CS"/>
</dbReference>
<evidence type="ECO:0000313" key="6">
    <source>
        <dbReference type="Proteomes" id="UP000015101"/>
    </source>
</evidence>
<name>T1EEV9_HELRO</name>
<dbReference type="STRING" id="6412.T1EEV9"/>
<dbReference type="PROSITE" id="PS50082">
    <property type="entry name" value="WD_REPEATS_2"/>
    <property type="match status" value="3"/>
</dbReference>
<dbReference type="InterPro" id="IPR001680">
    <property type="entry name" value="WD40_rpt"/>
</dbReference>
<reference evidence="6" key="1">
    <citation type="submission" date="2012-12" db="EMBL/GenBank/DDBJ databases">
        <authorList>
            <person name="Hellsten U."/>
            <person name="Grimwood J."/>
            <person name="Chapman J.A."/>
            <person name="Shapiro H."/>
            <person name="Aerts A."/>
            <person name="Otillar R.P."/>
            <person name="Terry A.Y."/>
            <person name="Boore J.L."/>
            <person name="Simakov O."/>
            <person name="Marletaz F."/>
            <person name="Cho S.-J."/>
            <person name="Edsinger-Gonzales E."/>
            <person name="Havlak P."/>
            <person name="Kuo D.-H."/>
            <person name="Larsson T."/>
            <person name="Lv J."/>
            <person name="Arendt D."/>
            <person name="Savage R."/>
            <person name="Osoegawa K."/>
            <person name="de Jong P."/>
            <person name="Lindberg D.R."/>
            <person name="Seaver E.C."/>
            <person name="Weisblat D.A."/>
            <person name="Putnam N.H."/>
            <person name="Grigoriev I.V."/>
            <person name="Rokhsar D.S."/>
        </authorList>
    </citation>
    <scope>NUCLEOTIDE SEQUENCE</scope>
</reference>
<dbReference type="SMART" id="SM00320">
    <property type="entry name" value="WD40"/>
    <property type="match status" value="2"/>
</dbReference>
<proteinExistence type="predicted"/>
<protein>
    <recommendedName>
        <fullName evidence="7">Anaphase-promoting complex subunit 4 WD40 domain-containing protein</fullName>
    </recommendedName>
</protein>
<dbReference type="KEGG" id="hro:HELRODRAFT_109714"/>
<reference evidence="4 6" key="2">
    <citation type="journal article" date="2013" name="Nature">
        <title>Insights into bilaterian evolution from three spiralian genomes.</title>
        <authorList>
            <person name="Simakov O."/>
            <person name="Marletaz F."/>
            <person name="Cho S.J."/>
            <person name="Edsinger-Gonzales E."/>
            <person name="Havlak P."/>
            <person name="Hellsten U."/>
            <person name="Kuo D.H."/>
            <person name="Larsson T."/>
            <person name="Lv J."/>
            <person name="Arendt D."/>
            <person name="Savage R."/>
            <person name="Osoegawa K."/>
            <person name="de Jong P."/>
            <person name="Grimwood J."/>
            <person name="Chapman J.A."/>
            <person name="Shapiro H."/>
            <person name="Aerts A."/>
            <person name="Otillar R.P."/>
            <person name="Terry A.Y."/>
            <person name="Boore J.L."/>
            <person name="Grigoriev I.V."/>
            <person name="Lindberg D.R."/>
            <person name="Seaver E.C."/>
            <person name="Weisblat D.A."/>
            <person name="Putnam N.H."/>
            <person name="Rokhsar D.S."/>
        </authorList>
    </citation>
    <scope>NUCLEOTIDE SEQUENCE</scope>
</reference>
<dbReference type="EMBL" id="AMQM01002978">
    <property type="status" value="NOT_ANNOTATED_CDS"/>
    <property type="molecule type" value="Genomic_DNA"/>
</dbReference>
<evidence type="ECO:0000313" key="4">
    <source>
        <dbReference type="EMBL" id="ESO09508.1"/>
    </source>
</evidence>
<dbReference type="Gene3D" id="2.130.10.10">
    <property type="entry name" value="YVTN repeat-like/Quinoprotein amine dehydrogenase"/>
    <property type="match status" value="2"/>
</dbReference>
<feature type="repeat" description="WD" evidence="3">
    <location>
        <begin position="258"/>
        <end position="299"/>
    </location>
</feature>
<dbReference type="PROSITE" id="PS50294">
    <property type="entry name" value="WD_REPEATS_REGION"/>
    <property type="match status" value="2"/>
</dbReference>
<evidence type="ECO:0000256" key="2">
    <source>
        <dbReference type="ARBA" id="ARBA00022737"/>
    </source>
</evidence>
<dbReference type="SUPFAM" id="SSF50998">
    <property type="entry name" value="Quinoprotein alcohol dehydrogenase-like"/>
    <property type="match status" value="1"/>
</dbReference>
<dbReference type="EnsemblMetazoa" id="HelroT109714">
    <property type="protein sequence ID" value="HelroP109714"/>
    <property type="gene ID" value="HelroG109714"/>
</dbReference>
<dbReference type="EMBL" id="KB095959">
    <property type="protein sequence ID" value="ESO09508.1"/>
    <property type="molecule type" value="Genomic_DNA"/>
</dbReference>
<evidence type="ECO:0008006" key="7">
    <source>
        <dbReference type="Google" id="ProtNLM"/>
    </source>
</evidence>
<dbReference type="PROSITE" id="PS00678">
    <property type="entry name" value="WD_REPEATS_1"/>
    <property type="match status" value="1"/>
</dbReference>
<reference evidence="5" key="3">
    <citation type="submission" date="2015-06" db="UniProtKB">
        <authorList>
            <consortium name="EnsemblMetazoa"/>
        </authorList>
    </citation>
    <scope>IDENTIFICATION</scope>
</reference>
<dbReference type="Pfam" id="PF00400">
    <property type="entry name" value="WD40"/>
    <property type="match status" value="2"/>
</dbReference>